<accession>A0A7G6SUN8</accession>
<name>A0A7G6SUN8_9HYPH</name>
<dbReference type="AlphaFoldDB" id="A0A7G6SUN8"/>
<evidence type="ECO:0000313" key="2">
    <source>
        <dbReference type="Proteomes" id="UP000515465"/>
    </source>
</evidence>
<proteinExistence type="predicted"/>
<dbReference type="RefSeq" id="WP_183455589.1">
    <property type="nucleotide sequence ID" value="NZ_CP050296.1"/>
</dbReference>
<gene>
    <name evidence="1" type="ORF">HB778_17700</name>
</gene>
<sequence length="114" mass="12509">MTFPNTGLGPFEGENEKWCWHAATGFTQTVTMPLLSAPEWDYAHAAVAHFFGFMVCAMADAGRRGDGEQQVMADVLEKIRPILEHLKSGSIGVEIPDKARPYLTVLSGGKKDQE</sequence>
<reference evidence="2" key="1">
    <citation type="journal article" date="2020" name="Mol. Plant Microbe">
        <title>Rhizobial microsymbionts of the narrowly endemic Oxytropis species growing in Kamchatka are characterized by significant genetic diversity and possess a set of genes that are associated with T3SS and T6SS secretion systems and can affect the development of symbiosis.</title>
        <authorList>
            <person name="Safronova V."/>
            <person name="Guro P."/>
            <person name="Sazanova A."/>
            <person name="Kuznetsova I."/>
            <person name="Belimov A."/>
            <person name="Yakubov V."/>
            <person name="Chirak E."/>
            <person name="Afonin A."/>
            <person name="Gogolev Y."/>
            <person name="Andronov E."/>
            <person name="Tikhonovich I."/>
        </authorList>
    </citation>
    <scope>NUCLEOTIDE SEQUENCE [LARGE SCALE GENOMIC DNA]</scope>
    <source>
        <strain evidence="2">583</strain>
    </source>
</reference>
<protein>
    <submittedName>
        <fullName evidence="1">Uncharacterized protein</fullName>
    </submittedName>
</protein>
<evidence type="ECO:0000313" key="1">
    <source>
        <dbReference type="EMBL" id="QND58220.1"/>
    </source>
</evidence>
<organism evidence="1 2">
    <name type="scientific">Mesorhizobium huakuii</name>
    <dbReference type="NCBI Taxonomy" id="28104"/>
    <lineage>
        <taxon>Bacteria</taxon>
        <taxon>Pseudomonadati</taxon>
        <taxon>Pseudomonadota</taxon>
        <taxon>Alphaproteobacteria</taxon>
        <taxon>Hyphomicrobiales</taxon>
        <taxon>Phyllobacteriaceae</taxon>
        <taxon>Mesorhizobium</taxon>
    </lineage>
</organism>
<dbReference type="Proteomes" id="UP000515465">
    <property type="component" value="Chromosome"/>
</dbReference>
<dbReference type="EMBL" id="CP050296">
    <property type="protein sequence ID" value="QND58220.1"/>
    <property type="molecule type" value="Genomic_DNA"/>
</dbReference>